<keyword evidence="3" id="KW-1185">Reference proteome</keyword>
<dbReference type="Proteomes" id="UP000070175">
    <property type="component" value="Unassembled WGS sequence"/>
</dbReference>
<reference evidence="2 3" key="1">
    <citation type="journal article" date="2016" name="Sci. Rep.">
        <title>Metabolic traits of an uncultured archaeal lineage -MSBL1- from brine pools of the Red Sea.</title>
        <authorList>
            <person name="Mwirichia R."/>
            <person name="Alam I."/>
            <person name="Rashid M."/>
            <person name="Vinu M."/>
            <person name="Ba-Alawi W."/>
            <person name="Anthony Kamau A."/>
            <person name="Kamanda Ngugi D."/>
            <person name="Goker M."/>
            <person name="Klenk H.P."/>
            <person name="Bajic V."/>
            <person name="Stingl U."/>
        </authorList>
    </citation>
    <scope>NUCLEOTIDE SEQUENCE [LARGE SCALE GENOMIC DNA]</scope>
    <source>
        <strain evidence="2">SCGC-AAA382N08</strain>
    </source>
</reference>
<feature type="transmembrane region" description="Helical" evidence="1">
    <location>
        <begin position="1170"/>
        <end position="1190"/>
    </location>
</feature>
<dbReference type="AlphaFoldDB" id="A0A133VQ05"/>
<accession>A0A133VQ05</accession>
<keyword evidence="1" id="KW-0812">Transmembrane</keyword>
<dbReference type="InterPro" id="IPR013783">
    <property type="entry name" value="Ig-like_fold"/>
</dbReference>
<evidence type="ECO:0008006" key="4">
    <source>
        <dbReference type="Google" id="ProtNLM"/>
    </source>
</evidence>
<dbReference type="EMBL" id="LHYJ01000012">
    <property type="protein sequence ID" value="KXB08507.1"/>
    <property type="molecule type" value="Genomic_DNA"/>
</dbReference>
<sequence length="1194" mass="127465">MIYKKITATIVALFMITSAVALLAPTVGASHTADVDLTPTKVQEGARKLFTLEISNSSGSPDNINKIWITSPDGAFSEAVSGTVVGGNIENAGDNLITASDFLADAADYLSDASTNKENAGDEILNSKGNIDQSADYLLWTAYHKAGTEFKSAVSALTFVGENLSGSTTDIGWTVNQLSTAANAFNVASENFLLDGSSYENFIGDNYVDNMLDNVSSYLSMASTRLNNGDISAVEVKLGLAAEALENAAENMKKWSKDNNEAPSLYIDLSPGVPSIPDNAQVVQAGMRLSSAATNLSDAALEFETMDNNLLTASKDFGLAMSENASRALYDAGLNLENVSNLENAGDNLINAGIRLGDSADNLRPNLFTARTYMYDAGENENMAGAVLGQALGGDYLQDAATAMMNAGENIQTKTKFNLATAADEISTSAGYLEDAGNALGDAGDNMQTTGVEGWNFDTSGPTTDTIANWDAIGTNNEGENTYEGENTLAPGEDIDLAVLLKSIEASDHDLVVFTEDTDGSVDSYTFTIEVDGTPPALSGRVYQEKVGENNVIGDEYDNGMANVEITADEEVTSLGPVKVVVNGENMVAVDMSTEDDEVFTGEFMVENWDENNVSLWVGSATDTFGNENSFEDNLVEDILVDTRAPVWDDTHDVEAHDNSGVNTAVEKYTTPINNRDQDPENVKATNLRHWTANGEVKDNTAGNWSGVKNVYGIVNGEVVEVGALHDENLFSCDDLDLISEGIKTVGVRAVDKTGNIVENTVENVLFDNTSPYLDSFYPDNGAILNDNKITVTATVIDEWLGLDNVTMRYENIEGAFMDNGDNFARSYTLENNGHVEFTDNEWTEKEHTIWIYADDRINENLVTTWSFRVDVTAPDPPVVTDLCVGGVCDPVTVEEETLEVTGEANKSSWEDWSDISVNVYVNGELQQEDVSVDDDGEWATNITLSPGSNNIEVTQTDAAGNVSDMGDAGYVDLDITPTIDETVGGSSGSPGLMTRNSEITVDGTGMPNSTINVYVNGSEATTATVDANRQWSAAVGLSEGMNRIQVTSSYDGYETGRVNYGYVLSDTEAPSVSITSPSDGSSTGERSVTVEATVDDAVAAPEDLDVSVRSPAYTVPEQEVSVGSDGSLVIDVPLQEGSNTITVIAEDEVGHSTTGNVTVTRTVAEARDWQMYALILAIIAIILAAIAIIRRSV</sequence>
<keyword evidence="1" id="KW-1133">Transmembrane helix</keyword>
<comment type="caution">
    <text evidence="2">The sequence shown here is derived from an EMBL/GenBank/DDBJ whole genome shotgun (WGS) entry which is preliminary data.</text>
</comment>
<name>A0A133VQ05_9EURY</name>
<dbReference type="Gene3D" id="2.60.40.10">
    <property type="entry name" value="Immunoglobulins"/>
    <property type="match status" value="3"/>
</dbReference>
<evidence type="ECO:0000313" key="2">
    <source>
        <dbReference type="EMBL" id="KXB08507.1"/>
    </source>
</evidence>
<dbReference type="Pfam" id="PF09136">
    <property type="entry name" value="Glucodextran_B"/>
    <property type="match status" value="2"/>
</dbReference>
<proteinExistence type="predicted"/>
<keyword evidence="1" id="KW-0472">Membrane</keyword>
<protein>
    <recommendedName>
        <fullName evidence="4">Bacterial Ig-like domain-containing protein</fullName>
    </recommendedName>
</protein>
<gene>
    <name evidence="2" type="ORF">AKJ56_01130</name>
</gene>
<evidence type="ECO:0000256" key="1">
    <source>
        <dbReference type="SAM" id="Phobius"/>
    </source>
</evidence>
<evidence type="ECO:0000313" key="3">
    <source>
        <dbReference type="Proteomes" id="UP000070175"/>
    </source>
</evidence>
<organism evidence="2 3">
    <name type="scientific">candidate division MSBL1 archaeon SCGC-AAA382N08</name>
    <dbReference type="NCBI Taxonomy" id="1698285"/>
    <lineage>
        <taxon>Archaea</taxon>
        <taxon>Methanobacteriati</taxon>
        <taxon>Methanobacteriota</taxon>
        <taxon>candidate division MSBL1</taxon>
    </lineage>
</organism>